<feature type="transmembrane region" description="Helical" evidence="3">
    <location>
        <begin position="161"/>
        <end position="181"/>
    </location>
</feature>
<feature type="region of interest" description="Disordered" evidence="2">
    <location>
        <begin position="420"/>
        <end position="449"/>
    </location>
</feature>
<keyword evidence="3" id="KW-0472">Membrane</keyword>
<evidence type="ECO:0000256" key="3">
    <source>
        <dbReference type="SAM" id="Phobius"/>
    </source>
</evidence>
<dbReference type="PhylomeDB" id="B3RTA8"/>
<dbReference type="KEGG" id="tad:TRIADDRAFT_54897"/>
<evidence type="ECO:0000313" key="6">
    <source>
        <dbReference type="Proteomes" id="UP000009022"/>
    </source>
</evidence>
<feature type="transmembrane region" description="Helical" evidence="3">
    <location>
        <begin position="300"/>
        <end position="320"/>
    </location>
</feature>
<keyword evidence="3" id="KW-1133">Transmembrane helix</keyword>
<dbReference type="RefSeq" id="XP_002110656.1">
    <property type="nucleotide sequence ID" value="XM_002110620.1"/>
</dbReference>
<dbReference type="AlphaFoldDB" id="B3RTA8"/>
<dbReference type="GO" id="GO:0007166">
    <property type="term" value="P:cell surface receptor signaling pathway"/>
    <property type="evidence" value="ECO:0007669"/>
    <property type="project" value="InterPro"/>
</dbReference>
<feature type="transmembrane region" description="Helical" evidence="3">
    <location>
        <begin position="108"/>
        <end position="129"/>
    </location>
</feature>
<dbReference type="EMBL" id="DS985243">
    <property type="protein sequence ID" value="EDV26660.1"/>
    <property type="molecule type" value="Genomic_DNA"/>
</dbReference>
<dbReference type="GeneID" id="6752405"/>
<feature type="transmembrane region" description="Helical" evidence="3">
    <location>
        <begin position="193"/>
        <end position="216"/>
    </location>
</feature>
<accession>B3RTA8</accession>
<dbReference type="HOGENOM" id="CLU_610213_0_0_1"/>
<feature type="transmembrane region" description="Helical" evidence="3">
    <location>
        <begin position="360"/>
        <end position="381"/>
    </location>
</feature>
<feature type="transmembrane region" description="Helical" evidence="3">
    <location>
        <begin position="236"/>
        <end position="264"/>
    </location>
</feature>
<proteinExistence type="predicted"/>
<evidence type="ECO:0000259" key="4">
    <source>
        <dbReference type="Pfam" id="PF01534"/>
    </source>
</evidence>
<name>B3RTA8_TRIAD</name>
<keyword evidence="6" id="KW-1185">Reference proteome</keyword>
<sequence>MGMYRTCPPNNASNFTEEEIPKPNIVIDLTTHINSSASVITVCNNPLIKDSQYNTCRAPCTWSEGMDSVQRTKDVIVGIFSIVSIVIGIFAILVRATDAKSYKIPNVIIMYAILAMIGFGVTLLLPVAVGKERFFCEYPFYKPLYGIDSGWCTIQGVFGHFFYLALHLYWMYYIMNGYLIIADDKQMEYRSRLHAAQFASGIFIPFGCLFICLLHPSLYHTRSTHAILCTPFNKDLFYFTYLLPHQLSLGCSVTFTMLIIRLLYQNQKNYDMSPEVGSNSRANSPAKEDKSIANKLPKHFMPFICYYLAISIMGMVVLTMDQSNSANYQYGLFQYFTCLKTCQSKLCTKFRDISASMEGILTLVKSVYYSLLVSSTILFIIPTKEFSNCYIIFKHRITCQEIETEDGTLANRAKANSSISNVDQNCSKNSQAEPRNSSTQVHIKASVMI</sequence>
<evidence type="ECO:0000256" key="2">
    <source>
        <dbReference type="SAM" id="MobiDB-lite"/>
    </source>
</evidence>
<dbReference type="InParanoid" id="B3RTA8"/>
<gene>
    <name evidence="5" type="ORF">TRIADDRAFT_54897</name>
</gene>
<keyword evidence="1" id="KW-0675">Receptor</keyword>
<evidence type="ECO:0000313" key="5">
    <source>
        <dbReference type="EMBL" id="EDV26660.1"/>
    </source>
</evidence>
<reference evidence="5 6" key="1">
    <citation type="journal article" date="2008" name="Nature">
        <title>The Trichoplax genome and the nature of placozoans.</title>
        <authorList>
            <person name="Srivastava M."/>
            <person name="Begovic E."/>
            <person name="Chapman J."/>
            <person name="Putnam N.H."/>
            <person name="Hellsten U."/>
            <person name="Kawashima T."/>
            <person name="Kuo A."/>
            <person name="Mitros T."/>
            <person name="Salamov A."/>
            <person name="Carpenter M.L."/>
            <person name="Signorovitch A.Y."/>
            <person name="Moreno M.A."/>
            <person name="Kamm K."/>
            <person name="Grimwood J."/>
            <person name="Schmutz J."/>
            <person name="Shapiro H."/>
            <person name="Grigoriev I.V."/>
            <person name="Buss L.W."/>
            <person name="Schierwater B."/>
            <person name="Dellaporta S.L."/>
            <person name="Rokhsar D.S."/>
        </authorList>
    </citation>
    <scope>NUCLEOTIDE SEQUENCE [LARGE SCALE GENOMIC DNA]</scope>
    <source>
        <strain evidence="5 6">Grell-BS-1999</strain>
    </source>
</reference>
<feature type="compositionally biased region" description="Polar residues" evidence="2">
    <location>
        <begin position="420"/>
        <end position="441"/>
    </location>
</feature>
<evidence type="ECO:0000256" key="1">
    <source>
        <dbReference type="ARBA" id="ARBA00023170"/>
    </source>
</evidence>
<dbReference type="Proteomes" id="UP000009022">
    <property type="component" value="Unassembled WGS sequence"/>
</dbReference>
<dbReference type="OMA" id="ERFFCEY"/>
<feature type="domain" description="Frizzled/Smoothened 7TM" evidence="4">
    <location>
        <begin position="70"/>
        <end position="379"/>
    </location>
</feature>
<keyword evidence="3" id="KW-0812">Transmembrane</keyword>
<organism evidence="5 6">
    <name type="scientific">Trichoplax adhaerens</name>
    <name type="common">Trichoplax reptans</name>
    <dbReference type="NCBI Taxonomy" id="10228"/>
    <lineage>
        <taxon>Eukaryota</taxon>
        <taxon>Metazoa</taxon>
        <taxon>Placozoa</taxon>
        <taxon>Uniplacotomia</taxon>
        <taxon>Trichoplacea</taxon>
        <taxon>Trichoplacidae</taxon>
        <taxon>Trichoplax</taxon>
    </lineage>
</organism>
<protein>
    <recommendedName>
        <fullName evidence="4">Frizzled/Smoothened 7TM domain-containing protein</fullName>
    </recommendedName>
</protein>
<dbReference type="InterPro" id="IPR000539">
    <property type="entry name" value="Frizzled/Smoothened_7TM"/>
</dbReference>
<dbReference type="CTD" id="6752405"/>
<feature type="transmembrane region" description="Helical" evidence="3">
    <location>
        <begin position="75"/>
        <end position="96"/>
    </location>
</feature>
<dbReference type="Pfam" id="PF01534">
    <property type="entry name" value="Frizzled"/>
    <property type="match status" value="1"/>
</dbReference>
<dbReference type="Gene3D" id="1.20.1070.10">
    <property type="entry name" value="Rhodopsin 7-helix transmembrane proteins"/>
    <property type="match status" value="1"/>
</dbReference>
<dbReference type="GO" id="GO:0016020">
    <property type="term" value="C:membrane"/>
    <property type="evidence" value="ECO:0007669"/>
    <property type="project" value="InterPro"/>
</dbReference>